<protein>
    <submittedName>
        <fullName evidence="4">Phage tail tape measure protein</fullName>
    </submittedName>
</protein>
<dbReference type="EMBL" id="PUEV01000053">
    <property type="protein sequence ID" value="PQM52039.1"/>
    <property type="molecule type" value="Genomic_DNA"/>
</dbReference>
<reference evidence="4 5" key="1">
    <citation type="submission" date="2018-02" db="EMBL/GenBank/DDBJ databases">
        <title>Draft genome sequence of Mycobacterium virginiense isolated from mud of a swine farm in Japan.</title>
        <authorList>
            <person name="Ohya K."/>
        </authorList>
    </citation>
    <scope>NUCLEOTIDE SEQUENCE [LARGE SCALE GENOMIC DNA]</scope>
    <source>
        <strain evidence="4 5">GF75</strain>
    </source>
</reference>
<proteinExistence type="predicted"/>
<gene>
    <name evidence="4" type="ORF">C5U48_11790</name>
</gene>
<evidence type="ECO:0000256" key="2">
    <source>
        <dbReference type="SAM" id="MobiDB-lite"/>
    </source>
</evidence>
<evidence type="ECO:0000256" key="1">
    <source>
        <dbReference type="ARBA" id="ARBA00022612"/>
    </source>
</evidence>
<evidence type="ECO:0000313" key="4">
    <source>
        <dbReference type="EMBL" id="PQM52039.1"/>
    </source>
</evidence>
<keyword evidence="5" id="KW-1185">Reference proteome</keyword>
<dbReference type="InterPro" id="IPR010090">
    <property type="entry name" value="Phage_tape_meas"/>
</dbReference>
<dbReference type="PANTHER" id="PTHR37813">
    <property type="entry name" value="FELS-2 PROPHAGE PROTEIN"/>
    <property type="match status" value="1"/>
</dbReference>
<dbReference type="NCBIfam" id="TIGR01760">
    <property type="entry name" value="tape_meas_TP901"/>
    <property type="match status" value="1"/>
</dbReference>
<name>A0A9X7IMT0_9MYCO</name>
<comment type="caution">
    <text evidence="4">The sequence shown here is derived from an EMBL/GenBank/DDBJ whole genome shotgun (WGS) entry which is preliminary data.</text>
</comment>
<evidence type="ECO:0000313" key="5">
    <source>
        <dbReference type="Proteomes" id="UP000237911"/>
    </source>
</evidence>
<sequence length="1524" mass="156629">MPELASAWVTLAVRAPGMQRDITRVMEQANRSARLNPKIDANKLGAQGSRAGRTFGERFSLAARIDSARFGAQGDAAGRAFGTRFSSVAKSLMAAGGVTAGAAAVTGALREVMSVGVGFDRTMNNLAGVTEASEADLARFRATARALGNDVDLAGTSTMDAAKAMTELAKAGMSADQAIAASRGTLQLATAAQVDAERAGEIQSNILNAFKMAPDKAREVADVLANADIGSSAGITDVAQAMQQVSGVAKGFGEDVHGTAAAIMMLANAGVKGSDAGTLLKTTLQSITDQGNPAQAAIQELGLELYKLQDTGDMQFVGFRELFRQLDEAKRRMSSEQFQAASNVLFGSDAMRGAMLGNVADFDKNLAKTFDDGAAARMAKAQTRGLPGAIERVSNSLESLKLDVYDRLEGPAERLMSKLSEGIDGLGESWEKLAANPAVQDARAAFAGLVDSFRSVGPALGEIAKSGGKAAASVGGAAWKAFVTTLQAAAGVLHTVTPALTVIAGLMSNHQGLVTAAALAWAGFRIVPEILGRIAPATTAASSAVTNLGQQTVGVFRGFRDQMRLQQSLAAMSGQQISTAGSAWATLAARGSGAMNTLRGATTGVINALGGGLSVALMAGGAAFAYISAQNQKSSQSLAAYQDAVRNTGRAQVELNEALQKSRGAFDDTVKPAAVERIRSISTELEAAAKRTGSFLDKFRDSDRSINPFSGPAASYSDKIKAEADAAKDALKAIDALKLGQQSLSDAAYGSQAGFDAMVGQLEAAGVGGRGAADALRRARTEFMAQQQVAANTAPGVYEMASAMRTLADDTATAADKSNALKAALDALNPARTKADAEAAHTRASAAIQQQGQTPVDAAGGVGDALFKAGGEVNTLMVNGVELNDTLKRLVDATVDVSQNGGDMAAVIAKNEENFAELARRFQTDVPHIKAAFDDLGGTLATYGDRLGGIAKLIQSGQIPTDLPIKVDAPGGKEVFDLLSALGVQVREGNDKTIAVDAPLGKEVEQLLERLHYQAQIKEGKLILVKLDGVDAAKQAIEELKKPENKLIRINTLREAFGAAPLDAPPAPRSVGAIVPRADGGFNGLKWIIKPEDAGLYAGRGAGTIFAEKETGGEAYIPLATSKRGRSTQILSEVAAMFGMQLTAREDGGITPESLRQFASGIAGRPYKWGQGEGDTFDTDCSGAQSTLANFITGGTGRFGTGDEAAALLSRGFQMGDPPKGISAYWIGWRTGGAGGGHTAGTIVDPFNGNVNIEMGGRSGGGQFGGTAAGASMFPQRAWIALAGGDDPNGASNFSASSQVVSASNRVTKARQSVGSAQSRLDTANAELDELKAQGASAKKLAAAEKKRDKAQEALTNAQQRQAEAEDKLATAKEKATAGGRGNGTGELGENLGQSLVSGALQALGLDGSLFMNPFDTPNAKSLMAAANFAGGLFQQFAGSGDGSGGGGLGLPDLKMPGIADLLKTPNPGPTELNTAHLGTGAAPGPSDPAVVINGGINGADPTAVRHEINKAFSAGWHKAGKPR</sequence>
<accession>A0A9X7IMT0</accession>
<feature type="compositionally biased region" description="Basic and acidic residues" evidence="2">
    <location>
        <begin position="1363"/>
        <end position="1376"/>
    </location>
</feature>
<dbReference type="Pfam" id="PF10145">
    <property type="entry name" value="PhageMin_Tail"/>
    <property type="match status" value="1"/>
</dbReference>
<feature type="region of interest" description="Disordered" evidence="2">
    <location>
        <begin position="1344"/>
        <end position="1390"/>
    </location>
</feature>
<dbReference type="RefSeq" id="WP_105295153.1">
    <property type="nucleotide sequence ID" value="NZ_CP092430.2"/>
</dbReference>
<dbReference type="Gene3D" id="1.20.120.330">
    <property type="entry name" value="Nucleotidyltransferases domain 2"/>
    <property type="match status" value="1"/>
</dbReference>
<feature type="domain" description="Phage tail tape measure protein" evidence="3">
    <location>
        <begin position="142"/>
        <end position="347"/>
    </location>
</feature>
<dbReference type="Proteomes" id="UP000237911">
    <property type="component" value="Unassembled WGS sequence"/>
</dbReference>
<dbReference type="SUPFAM" id="SSF57997">
    <property type="entry name" value="Tropomyosin"/>
    <property type="match status" value="1"/>
</dbReference>
<evidence type="ECO:0000259" key="3">
    <source>
        <dbReference type="Pfam" id="PF10145"/>
    </source>
</evidence>
<organism evidence="4 5">
    <name type="scientific">Mycolicibacter virginiensis</name>
    <dbReference type="NCBI Taxonomy" id="1795032"/>
    <lineage>
        <taxon>Bacteria</taxon>
        <taxon>Bacillati</taxon>
        <taxon>Actinomycetota</taxon>
        <taxon>Actinomycetes</taxon>
        <taxon>Mycobacteriales</taxon>
        <taxon>Mycobacteriaceae</taxon>
        <taxon>Mycolicibacter</taxon>
    </lineage>
</organism>
<keyword evidence="1" id="KW-1188">Viral release from host cell</keyword>
<dbReference type="PANTHER" id="PTHR37813:SF1">
    <property type="entry name" value="FELS-2 PROPHAGE PROTEIN"/>
    <property type="match status" value="1"/>
</dbReference>